<evidence type="ECO:0000256" key="5">
    <source>
        <dbReference type="ARBA" id="ARBA00022448"/>
    </source>
</evidence>
<feature type="compositionally biased region" description="Low complexity" evidence="10">
    <location>
        <begin position="348"/>
        <end position="417"/>
    </location>
</feature>
<dbReference type="PANTHER" id="PTHR34982:SF1">
    <property type="entry name" value="FLAGELLAR ASSEMBLY PROTEIN FLIH"/>
    <property type="match status" value="1"/>
</dbReference>
<comment type="subcellular location">
    <subcellularLocation>
        <location evidence="2">Cytoplasm</location>
    </subcellularLocation>
</comment>
<evidence type="ECO:0000256" key="9">
    <source>
        <dbReference type="ARBA" id="ARBA00023225"/>
    </source>
</evidence>
<keyword evidence="12" id="KW-0966">Cell projection</keyword>
<keyword evidence="13" id="KW-1185">Reference proteome</keyword>
<accession>A0A2K8KTN5</accession>
<reference evidence="12 13" key="1">
    <citation type="journal article" date="2017" name="Environ. Microbiol.">
        <title>Genomic and physiological analyses of 'Reinekea forsetii' reveal a versatile opportunistic lifestyle during spring algae blooms.</title>
        <authorList>
            <person name="Avci B."/>
            <person name="Hahnke R.L."/>
            <person name="Chafee M."/>
            <person name="Fischer T."/>
            <person name="Gruber-Vodicka H."/>
            <person name="Tegetmeyer H.E."/>
            <person name="Harder J."/>
            <person name="Fuchs B.M."/>
            <person name="Amann R.I."/>
            <person name="Teeling H."/>
        </authorList>
    </citation>
    <scope>NUCLEOTIDE SEQUENCE [LARGE SCALE GENOMIC DNA]</scope>
    <source>
        <strain evidence="12 13">Hel1_31_D35</strain>
    </source>
</reference>
<dbReference type="AlphaFoldDB" id="A0A2K8KTN5"/>
<keyword evidence="7" id="KW-1005">Bacterial flagellum biogenesis</keyword>
<dbReference type="OrthoDB" id="6196089at2"/>
<dbReference type="KEGG" id="rfo:REIFOR_01519"/>
<keyword evidence="8" id="KW-0653">Protein transport</keyword>
<evidence type="ECO:0000256" key="2">
    <source>
        <dbReference type="ARBA" id="ARBA00004496"/>
    </source>
</evidence>
<protein>
    <recommendedName>
        <fullName evidence="4">Flagellar assembly protein FliH</fullName>
    </recommendedName>
</protein>
<evidence type="ECO:0000313" key="12">
    <source>
        <dbReference type="EMBL" id="ATX76664.1"/>
    </source>
</evidence>
<dbReference type="EMBL" id="CP011797">
    <property type="protein sequence ID" value="ATX76664.1"/>
    <property type="molecule type" value="Genomic_DNA"/>
</dbReference>
<keyword evidence="12" id="KW-0282">Flagellum</keyword>
<dbReference type="InterPro" id="IPR051472">
    <property type="entry name" value="T3SS_Stator/FliH"/>
</dbReference>
<dbReference type="InterPro" id="IPR000563">
    <property type="entry name" value="Flag_FliH"/>
</dbReference>
<feature type="region of interest" description="Disordered" evidence="10">
    <location>
        <begin position="292"/>
        <end position="451"/>
    </location>
</feature>
<dbReference type="GO" id="GO:0071973">
    <property type="term" value="P:bacterial-type flagellum-dependent cell motility"/>
    <property type="evidence" value="ECO:0007669"/>
    <property type="project" value="InterPro"/>
</dbReference>
<evidence type="ECO:0000256" key="7">
    <source>
        <dbReference type="ARBA" id="ARBA00022795"/>
    </source>
</evidence>
<gene>
    <name evidence="12" type="primary">fliH</name>
    <name evidence="12" type="ORF">REIFOR_01519</name>
</gene>
<dbReference type="PANTHER" id="PTHR34982">
    <property type="entry name" value="YOP PROTEINS TRANSLOCATION PROTEIN L"/>
    <property type="match status" value="1"/>
</dbReference>
<evidence type="ECO:0000256" key="10">
    <source>
        <dbReference type="SAM" id="MobiDB-lite"/>
    </source>
</evidence>
<feature type="compositionally biased region" description="Acidic residues" evidence="10">
    <location>
        <begin position="442"/>
        <end position="451"/>
    </location>
</feature>
<comment type="function">
    <text evidence="1">Needed for flagellar regrowth and assembly.</text>
</comment>
<keyword evidence="5" id="KW-0813">Transport</keyword>
<evidence type="ECO:0000256" key="6">
    <source>
        <dbReference type="ARBA" id="ARBA00022490"/>
    </source>
</evidence>
<dbReference type="InterPro" id="IPR018035">
    <property type="entry name" value="Flagellar_FliH/T3SS_HrpE"/>
</dbReference>
<dbReference type="PRINTS" id="PR01003">
    <property type="entry name" value="FLGFLIH"/>
</dbReference>
<organism evidence="12 13">
    <name type="scientific">Reinekea forsetii</name>
    <dbReference type="NCBI Taxonomy" id="1336806"/>
    <lineage>
        <taxon>Bacteria</taxon>
        <taxon>Pseudomonadati</taxon>
        <taxon>Pseudomonadota</taxon>
        <taxon>Gammaproteobacteria</taxon>
        <taxon>Oceanospirillales</taxon>
        <taxon>Saccharospirillaceae</taxon>
        <taxon>Reinekea</taxon>
    </lineage>
</organism>
<dbReference type="GO" id="GO:0044781">
    <property type="term" value="P:bacterial-type flagellum organization"/>
    <property type="evidence" value="ECO:0007669"/>
    <property type="project" value="UniProtKB-KW"/>
</dbReference>
<dbReference type="GO" id="GO:0003774">
    <property type="term" value="F:cytoskeletal motor activity"/>
    <property type="evidence" value="ECO:0007669"/>
    <property type="project" value="InterPro"/>
</dbReference>
<evidence type="ECO:0000256" key="4">
    <source>
        <dbReference type="ARBA" id="ARBA00016507"/>
    </source>
</evidence>
<dbReference type="GO" id="GO:0005829">
    <property type="term" value="C:cytosol"/>
    <property type="evidence" value="ECO:0007669"/>
    <property type="project" value="TreeGrafter"/>
</dbReference>
<comment type="similarity">
    <text evidence="3">Belongs to the FliH family.</text>
</comment>
<evidence type="ECO:0000256" key="3">
    <source>
        <dbReference type="ARBA" id="ARBA00006602"/>
    </source>
</evidence>
<evidence type="ECO:0000259" key="11">
    <source>
        <dbReference type="Pfam" id="PF02108"/>
    </source>
</evidence>
<dbReference type="GO" id="GO:0015031">
    <property type="term" value="P:protein transport"/>
    <property type="evidence" value="ECO:0007669"/>
    <property type="project" value="UniProtKB-KW"/>
</dbReference>
<dbReference type="RefSeq" id="WP_100256984.1">
    <property type="nucleotide sequence ID" value="NZ_CP011797.1"/>
</dbReference>
<sequence>MSSDSKPILRRKDVISAANLPLVKWDKNGLVVDGAPKAKASAEVVESVDEVAHETIKAPTVKELESIREDAYNEGFEQGFESGMTQGHSAGQTEGHAEGLIAGQEKGTEQGLAAGTAKGELAEAKKNKEKLAVFEALTAAFKAQMPHEQAELEQALLSLSIRIARQIIRDELRAEPSHIAAVVHAAVQSLPNPDEKLTLSVNPSELEFVTSFAEKHWQLEGDVKVSVGGCKIKTQYSYVDYTLEHRFDAAVRHLMTKLGEDSAKASQSPLSEQPLIGELGEPDADLAQAELEAEPVVSEAEPEPTVAEATAPKAEPAPAEAEATAPKAEPAPAEAEPVVFEAEPEPEPTVAEATAPKAEPAPAVAEATAPKAEPAPAEAEPVVSEAEPEPAAAEATAPEAEPAPAEAEPAEAEPAVADPSAITTEPPEETFSESETLIDQSPEADSEPVHE</sequence>
<evidence type="ECO:0000313" key="13">
    <source>
        <dbReference type="Proteomes" id="UP000229757"/>
    </source>
</evidence>
<feature type="compositionally biased region" description="Low complexity" evidence="10">
    <location>
        <begin position="292"/>
        <end position="341"/>
    </location>
</feature>
<keyword evidence="6" id="KW-0963">Cytoplasm</keyword>
<name>A0A2K8KTN5_9GAMM</name>
<evidence type="ECO:0000256" key="8">
    <source>
        <dbReference type="ARBA" id="ARBA00022927"/>
    </source>
</evidence>
<evidence type="ECO:0000256" key="1">
    <source>
        <dbReference type="ARBA" id="ARBA00003041"/>
    </source>
</evidence>
<keyword evidence="9" id="KW-1006">Bacterial flagellum protein export</keyword>
<feature type="domain" description="Flagellar assembly protein FliH/Type III secretion system HrpE" evidence="11">
    <location>
        <begin position="130"/>
        <end position="248"/>
    </location>
</feature>
<dbReference type="Pfam" id="PF02108">
    <property type="entry name" value="FliH"/>
    <property type="match status" value="1"/>
</dbReference>
<dbReference type="Proteomes" id="UP000229757">
    <property type="component" value="Chromosome"/>
</dbReference>
<keyword evidence="12" id="KW-0969">Cilium</keyword>
<dbReference type="GO" id="GO:0009288">
    <property type="term" value="C:bacterial-type flagellum"/>
    <property type="evidence" value="ECO:0007669"/>
    <property type="project" value="InterPro"/>
</dbReference>
<proteinExistence type="inferred from homology"/>